<reference evidence="3" key="2">
    <citation type="submission" date="2020-12" db="EMBL/GenBank/DDBJ databases">
        <title>New Spironucleus salmonicida genome in near-complete chromosomes.</title>
        <authorList>
            <person name="Xu F."/>
            <person name="Kurt Z."/>
            <person name="Jimenez-Gonzalez A."/>
            <person name="Astvaldsson A."/>
            <person name="Andersson J.O."/>
            <person name="Svard S.G."/>
        </authorList>
    </citation>
    <scope>NUCLEOTIDE SEQUENCE</scope>
    <source>
        <strain evidence="3">ATCC 50377</strain>
    </source>
</reference>
<keyword evidence="4" id="KW-1185">Reference proteome</keyword>
<evidence type="ECO:0000313" key="2">
    <source>
        <dbReference type="EMBL" id="EST48617.1"/>
    </source>
</evidence>
<dbReference type="Proteomes" id="UP000018208">
    <property type="component" value="Unassembled WGS sequence"/>
</dbReference>
<sequence length="140" mass="16140">MINAFTRIVTTGLCIVAGYICLQTLYVKYKLKSIHFQFDSLSSQTPQKCIVFVSDPQACYWCLKQAELWNEQTQKFIDNKGYTLLKLNVSDGILLARKLKLNHFSGFPVTLFFDINSVEAQRIYGVFNMKKLIKTVNQIK</sequence>
<dbReference type="Gene3D" id="3.40.30.10">
    <property type="entry name" value="Glutaredoxin"/>
    <property type="match status" value="1"/>
</dbReference>
<evidence type="ECO:0000256" key="1">
    <source>
        <dbReference type="SAM" id="Phobius"/>
    </source>
</evidence>
<dbReference type="AlphaFoldDB" id="V6LVE1"/>
<gene>
    <name evidence="2" type="ORF">SS50377_11229</name>
    <name evidence="3" type="ORF">SS50377_23635</name>
</gene>
<protein>
    <recommendedName>
        <fullName evidence="5">Thioredoxin domain-containing protein</fullName>
    </recommendedName>
</protein>
<proteinExistence type="predicted"/>
<dbReference type="EMBL" id="KI545981">
    <property type="protein sequence ID" value="EST48617.1"/>
    <property type="molecule type" value="Genomic_DNA"/>
</dbReference>
<evidence type="ECO:0000313" key="3">
    <source>
        <dbReference type="EMBL" id="KAH0573700.1"/>
    </source>
</evidence>
<accession>V6LVE1</accession>
<dbReference type="SUPFAM" id="SSF52833">
    <property type="entry name" value="Thioredoxin-like"/>
    <property type="match status" value="1"/>
</dbReference>
<keyword evidence="1" id="KW-0472">Membrane</keyword>
<organism evidence="2">
    <name type="scientific">Spironucleus salmonicida</name>
    <dbReference type="NCBI Taxonomy" id="348837"/>
    <lineage>
        <taxon>Eukaryota</taxon>
        <taxon>Metamonada</taxon>
        <taxon>Diplomonadida</taxon>
        <taxon>Hexamitidae</taxon>
        <taxon>Hexamitinae</taxon>
        <taxon>Spironucleus</taxon>
    </lineage>
</organism>
<dbReference type="EMBL" id="AUWU02000004">
    <property type="protein sequence ID" value="KAH0573700.1"/>
    <property type="molecule type" value="Genomic_DNA"/>
</dbReference>
<evidence type="ECO:0008006" key="5">
    <source>
        <dbReference type="Google" id="ProtNLM"/>
    </source>
</evidence>
<dbReference type="InterPro" id="IPR036249">
    <property type="entry name" value="Thioredoxin-like_sf"/>
</dbReference>
<reference evidence="2 3" key="1">
    <citation type="journal article" date="2014" name="PLoS Genet.">
        <title>The Genome of Spironucleus salmonicida Highlights a Fish Pathogen Adapted to Fluctuating Environments.</title>
        <authorList>
            <person name="Xu F."/>
            <person name="Jerlstrom-Hultqvist J."/>
            <person name="Einarsson E."/>
            <person name="Astvaldsson A."/>
            <person name="Svard S.G."/>
            <person name="Andersson J.O."/>
        </authorList>
    </citation>
    <scope>NUCLEOTIDE SEQUENCE</scope>
    <source>
        <strain evidence="3">ATCC 50377</strain>
    </source>
</reference>
<evidence type="ECO:0000313" key="4">
    <source>
        <dbReference type="Proteomes" id="UP000018208"/>
    </source>
</evidence>
<feature type="transmembrane region" description="Helical" evidence="1">
    <location>
        <begin position="6"/>
        <end position="27"/>
    </location>
</feature>
<dbReference type="VEuPathDB" id="GiardiaDB:SS50377_23635"/>
<keyword evidence="1" id="KW-1133">Transmembrane helix</keyword>
<keyword evidence="1" id="KW-0812">Transmembrane</keyword>
<name>V6LVE1_9EUKA</name>